<reference evidence="2" key="1">
    <citation type="submission" date="2020-02" db="EMBL/GenBank/DDBJ databases">
        <authorList>
            <person name="Meier V. D."/>
        </authorList>
    </citation>
    <scope>NUCLEOTIDE SEQUENCE</scope>
    <source>
        <strain evidence="2">AVDCRST_MAG30</strain>
    </source>
</reference>
<feature type="compositionally biased region" description="Low complexity" evidence="1">
    <location>
        <begin position="24"/>
        <end position="35"/>
    </location>
</feature>
<proteinExistence type="predicted"/>
<dbReference type="EMBL" id="CADCVS010000566">
    <property type="protein sequence ID" value="CAA9537051.1"/>
    <property type="molecule type" value="Genomic_DNA"/>
</dbReference>
<evidence type="ECO:0000313" key="2">
    <source>
        <dbReference type="EMBL" id="CAA9537051.1"/>
    </source>
</evidence>
<dbReference type="AlphaFoldDB" id="A0A6J4TZZ5"/>
<feature type="region of interest" description="Disordered" evidence="1">
    <location>
        <begin position="1"/>
        <end position="35"/>
    </location>
</feature>
<feature type="non-terminal residue" evidence="2">
    <location>
        <position position="1"/>
    </location>
</feature>
<gene>
    <name evidence="2" type="ORF">AVDCRST_MAG30-4334</name>
</gene>
<accession>A0A6J4TZZ5</accession>
<evidence type="ECO:0000256" key="1">
    <source>
        <dbReference type="SAM" id="MobiDB-lite"/>
    </source>
</evidence>
<feature type="non-terminal residue" evidence="2">
    <location>
        <position position="35"/>
    </location>
</feature>
<protein>
    <submittedName>
        <fullName evidence="2">Uncharacterized protein</fullName>
    </submittedName>
</protein>
<name>A0A6J4TZZ5_9ACTN</name>
<organism evidence="2">
    <name type="scientific">uncultured Solirubrobacteraceae bacterium</name>
    <dbReference type="NCBI Taxonomy" id="1162706"/>
    <lineage>
        <taxon>Bacteria</taxon>
        <taxon>Bacillati</taxon>
        <taxon>Actinomycetota</taxon>
        <taxon>Thermoleophilia</taxon>
        <taxon>Solirubrobacterales</taxon>
        <taxon>Solirubrobacteraceae</taxon>
        <taxon>environmental samples</taxon>
    </lineage>
</organism>
<sequence>GRDEPRGGQPERRAGDGALRRRLPAPARLGGTRLA</sequence>
<feature type="compositionally biased region" description="Basic and acidic residues" evidence="1">
    <location>
        <begin position="1"/>
        <end position="19"/>
    </location>
</feature>